<keyword evidence="3" id="KW-0902">Two-component regulatory system</keyword>
<keyword evidence="12" id="KW-1185">Reference proteome</keyword>
<evidence type="ECO:0000259" key="10">
    <source>
        <dbReference type="PROSITE" id="PS51755"/>
    </source>
</evidence>
<reference evidence="12" key="1">
    <citation type="journal article" date="2019" name="Int. J. Syst. Evol. Microbiol.">
        <title>The Global Catalogue of Microorganisms (GCM) 10K type strain sequencing project: providing services to taxonomists for standard genome sequencing and annotation.</title>
        <authorList>
            <consortium name="The Broad Institute Genomics Platform"/>
            <consortium name="The Broad Institute Genome Sequencing Center for Infectious Disease"/>
            <person name="Wu L."/>
            <person name="Ma J."/>
        </authorList>
    </citation>
    <scope>NUCLEOTIDE SEQUENCE [LARGE SCALE GENOMIC DNA]</scope>
    <source>
        <strain evidence="12">JCM 14902</strain>
    </source>
</reference>
<dbReference type="InterPro" id="IPR036388">
    <property type="entry name" value="WH-like_DNA-bd_sf"/>
</dbReference>
<dbReference type="Pfam" id="PF00072">
    <property type="entry name" value="Response_reg"/>
    <property type="match status" value="1"/>
</dbReference>
<gene>
    <name evidence="11" type="ORF">GCM10009777_26670</name>
</gene>
<dbReference type="InterPro" id="IPR011006">
    <property type="entry name" value="CheY-like_superfamily"/>
</dbReference>
<proteinExistence type="predicted"/>
<keyword evidence="5 8" id="KW-0238">DNA-binding</keyword>
<dbReference type="SMART" id="SM00862">
    <property type="entry name" value="Trans_reg_C"/>
    <property type="match status" value="1"/>
</dbReference>
<keyword evidence="6" id="KW-0804">Transcription</keyword>
<dbReference type="CDD" id="cd00383">
    <property type="entry name" value="trans_reg_C"/>
    <property type="match status" value="1"/>
</dbReference>
<dbReference type="PANTHER" id="PTHR48111:SF22">
    <property type="entry name" value="REGULATOR OF RPOS"/>
    <property type="match status" value="1"/>
</dbReference>
<evidence type="ECO:0000256" key="8">
    <source>
        <dbReference type="PROSITE-ProRule" id="PRU01091"/>
    </source>
</evidence>
<dbReference type="Gene3D" id="6.10.250.690">
    <property type="match status" value="1"/>
</dbReference>
<organism evidence="11 12">
    <name type="scientific">Microbacterium pumilum</name>
    <dbReference type="NCBI Taxonomy" id="344165"/>
    <lineage>
        <taxon>Bacteria</taxon>
        <taxon>Bacillati</taxon>
        <taxon>Actinomycetota</taxon>
        <taxon>Actinomycetes</taxon>
        <taxon>Micrococcales</taxon>
        <taxon>Microbacteriaceae</taxon>
        <taxon>Microbacterium</taxon>
    </lineage>
</organism>
<dbReference type="EMBL" id="BAAAOH010000001">
    <property type="protein sequence ID" value="GAA1990035.1"/>
    <property type="molecule type" value="Genomic_DNA"/>
</dbReference>
<protein>
    <submittedName>
        <fullName evidence="11">Response regulator transcription factor</fullName>
    </submittedName>
</protein>
<evidence type="ECO:0000256" key="4">
    <source>
        <dbReference type="ARBA" id="ARBA00023015"/>
    </source>
</evidence>
<feature type="DNA-binding region" description="OmpR/PhoB-type" evidence="8">
    <location>
        <begin position="131"/>
        <end position="228"/>
    </location>
</feature>
<evidence type="ECO:0000256" key="7">
    <source>
        <dbReference type="PROSITE-ProRule" id="PRU00169"/>
    </source>
</evidence>
<dbReference type="SMART" id="SM00448">
    <property type="entry name" value="REC"/>
    <property type="match status" value="1"/>
</dbReference>
<dbReference type="InterPro" id="IPR039420">
    <property type="entry name" value="WalR-like"/>
</dbReference>
<evidence type="ECO:0000313" key="11">
    <source>
        <dbReference type="EMBL" id="GAA1990035.1"/>
    </source>
</evidence>
<dbReference type="SUPFAM" id="SSF52172">
    <property type="entry name" value="CheY-like"/>
    <property type="match status" value="1"/>
</dbReference>
<feature type="domain" description="OmpR/PhoB-type" evidence="10">
    <location>
        <begin position="131"/>
        <end position="228"/>
    </location>
</feature>
<evidence type="ECO:0000259" key="9">
    <source>
        <dbReference type="PROSITE" id="PS50110"/>
    </source>
</evidence>
<name>A0ABP5E355_9MICO</name>
<feature type="domain" description="Response regulatory" evidence="9">
    <location>
        <begin position="9"/>
        <end position="123"/>
    </location>
</feature>
<evidence type="ECO:0000256" key="5">
    <source>
        <dbReference type="ARBA" id="ARBA00023125"/>
    </source>
</evidence>
<accession>A0ABP5E355</accession>
<evidence type="ECO:0000256" key="3">
    <source>
        <dbReference type="ARBA" id="ARBA00023012"/>
    </source>
</evidence>
<evidence type="ECO:0000313" key="12">
    <source>
        <dbReference type="Proteomes" id="UP001500326"/>
    </source>
</evidence>
<dbReference type="CDD" id="cd17624">
    <property type="entry name" value="REC_OmpR_PmrA-like"/>
    <property type="match status" value="1"/>
</dbReference>
<keyword evidence="2 7" id="KW-0597">Phosphoprotein</keyword>
<comment type="subcellular location">
    <subcellularLocation>
        <location evidence="1">Cytoplasm</location>
    </subcellularLocation>
</comment>
<dbReference type="Pfam" id="PF00486">
    <property type="entry name" value="Trans_reg_C"/>
    <property type="match status" value="1"/>
</dbReference>
<evidence type="ECO:0000256" key="2">
    <source>
        <dbReference type="ARBA" id="ARBA00022553"/>
    </source>
</evidence>
<dbReference type="Gene3D" id="1.10.10.10">
    <property type="entry name" value="Winged helix-like DNA-binding domain superfamily/Winged helix DNA-binding domain"/>
    <property type="match status" value="1"/>
</dbReference>
<sequence length="230" mass="25411">MEVGTRVRSVLIVEDDPEMGPVLERGIGERDYHATLVTDGVQALIHVARQQYAAAVIDVMLPGMTGFEVCRRIRETGSTVPILLLTARDGIDDRVFGLDSGADDYLTKPFSFDELAARLRALIRRDAAEQWTLVSFGDLTLDAPTRRARVGDRPLALSPNEFLLLRLLISQSERTVGRPEILDAVWGSPHIDPNIVDQYISTLRRKLTAQSSIVSIVTVRGAGYRAEVTT</sequence>
<feature type="modified residue" description="4-aspartylphosphate" evidence="7">
    <location>
        <position position="58"/>
    </location>
</feature>
<comment type="caution">
    <text evidence="11">The sequence shown here is derived from an EMBL/GenBank/DDBJ whole genome shotgun (WGS) entry which is preliminary data.</text>
</comment>
<dbReference type="PROSITE" id="PS51755">
    <property type="entry name" value="OMPR_PHOB"/>
    <property type="match status" value="1"/>
</dbReference>
<evidence type="ECO:0000256" key="1">
    <source>
        <dbReference type="ARBA" id="ARBA00004496"/>
    </source>
</evidence>
<dbReference type="PROSITE" id="PS50110">
    <property type="entry name" value="RESPONSE_REGULATORY"/>
    <property type="match status" value="1"/>
</dbReference>
<dbReference type="PANTHER" id="PTHR48111">
    <property type="entry name" value="REGULATOR OF RPOS"/>
    <property type="match status" value="1"/>
</dbReference>
<keyword evidence="4" id="KW-0805">Transcription regulation</keyword>
<dbReference type="InterPro" id="IPR001867">
    <property type="entry name" value="OmpR/PhoB-type_DNA-bd"/>
</dbReference>
<dbReference type="Proteomes" id="UP001500326">
    <property type="component" value="Unassembled WGS sequence"/>
</dbReference>
<dbReference type="InterPro" id="IPR001789">
    <property type="entry name" value="Sig_transdc_resp-reg_receiver"/>
</dbReference>
<dbReference type="Gene3D" id="3.40.50.2300">
    <property type="match status" value="1"/>
</dbReference>
<evidence type="ECO:0000256" key="6">
    <source>
        <dbReference type="ARBA" id="ARBA00023163"/>
    </source>
</evidence>